<name>A0A831WBD6_9GAMM</name>
<dbReference type="InterPro" id="IPR025403">
    <property type="entry name" value="TgpA-like_C"/>
</dbReference>
<protein>
    <submittedName>
        <fullName evidence="3">DUF3488 domain-containing protein</fullName>
    </submittedName>
</protein>
<feature type="transmembrane region" description="Helical" evidence="1">
    <location>
        <begin position="97"/>
        <end position="114"/>
    </location>
</feature>
<dbReference type="AlphaFoldDB" id="A0A831WBD6"/>
<dbReference type="Pfam" id="PF11992">
    <property type="entry name" value="TgpA_N"/>
    <property type="match status" value="1"/>
</dbReference>
<feature type="transmembrane region" description="Helical" evidence="1">
    <location>
        <begin position="45"/>
        <end position="62"/>
    </location>
</feature>
<feature type="transmembrane region" description="Helical" evidence="1">
    <location>
        <begin position="74"/>
        <end position="91"/>
    </location>
</feature>
<proteinExistence type="predicted"/>
<accession>A0A831WBD6</accession>
<dbReference type="InterPro" id="IPR038765">
    <property type="entry name" value="Papain-like_cys_pep_sf"/>
</dbReference>
<feature type="transmembrane region" description="Helical" evidence="1">
    <location>
        <begin position="121"/>
        <end position="139"/>
    </location>
</feature>
<dbReference type="PANTHER" id="PTHR42736">
    <property type="entry name" value="PROTEIN-GLUTAMINE GAMMA-GLUTAMYLTRANSFERASE"/>
    <property type="match status" value="1"/>
</dbReference>
<dbReference type="SMART" id="SM00460">
    <property type="entry name" value="TGc"/>
    <property type="match status" value="1"/>
</dbReference>
<keyword evidence="1" id="KW-0812">Transmembrane</keyword>
<evidence type="ECO:0000313" key="3">
    <source>
        <dbReference type="EMBL" id="HEC06260.1"/>
    </source>
</evidence>
<dbReference type="Pfam" id="PF13559">
    <property type="entry name" value="DUF4129"/>
    <property type="match status" value="1"/>
</dbReference>
<organism evidence="3">
    <name type="scientific">Thiolapillus brandeum</name>
    <dbReference type="NCBI Taxonomy" id="1076588"/>
    <lineage>
        <taxon>Bacteria</taxon>
        <taxon>Pseudomonadati</taxon>
        <taxon>Pseudomonadota</taxon>
        <taxon>Gammaproteobacteria</taxon>
        <taxon>Chromatiales</taxon>
        <taxon>Sedimenticolaceae</taxon>
        <taxon>Thiolapillus</taxon>
    </lineage>
</organism>
<dbReference type="Pfam" id="PF01841">
    <property type="entry name" value="Transglut_core"/>
    <property type="match status" value="1"/>
</dbReference>
<dbReference type="Gene3D" id="3.10.620.30">
    <property type="match status" value="1"/>
</dbReference>
<dbReference type="InterPro" id="IPR021878">
    <property type="entry name" value="TgpA_N"/>
</dbReference>
<keyword evidence="1" id="KW-1133">Transmembrane helix</keyword>
<feature type="transmembrane region" description="Helical" evidence="1">
    <location>
        <begin position="145"/>
        <end position="166"/>
    </location>
</feature>
<dbReference type="InterPro" id="IPR002931">
    <property type="entry name" value="Transglutaminase-like"/>
</dbReference>
<reference evidence="3" key="1">
    <citation type="journal article" date="2020" name="mSystems">
        <title>Genome- and Community-Level Interaction Insights into Carbon Utilization and Element Cycling Functions of Hydrothermarchaeota in Hydrothermal Sediment.</title>
        <authorList>
            <person name="Zhou Z."/>
            <person name="Liu Y."/>
            <person name="Xu W."/>
            <person name="Pan J."/>
            <person name="Luo Z.H."/>
            <person name="Li M."/>
        </authorList>
    </citation>
    <scope>NUCLEOTIDE SEQUENCE [LARGE SCALE GENOMIC DNA]</scope>
    <source>
        <strain evidence="3">HyVt-458</strain>
    </source>
</reference>
<feature type="transmembrane region" description="Helical" evidence="1">
    <location>
        <begin position="561"/>
        <end position="581"/>
    </location>
</feature>
<gene>
    <name evidence="3" type="ORF">ENJ12_05385</name>
</gene>
<evidence type="ECO:0000259" key="2">
    <source>
        <dbReference type="SMART" id="SM00460"/>
    </source>
</evidence>
<keyword evidence="1" id="KW-0472">Membrane</keyword>
<feature type="domain" description="Transglutaminase-like" evidence="2">
    <location>
        <begin position="412"/>
        <end position="483"/>
    </location>
</feature>
<dbReference type="InterPro" id="IPR052901">
    <property type="entry name" value="Bact_TGase-like"/>
</dbReference>
<dbReference type="SUPFAM" id="SSF54001">
    <property type="entry name" value="Cysteine proteinases"/>
    <property type="match status" value="1"/>
</dbReference>
<dbReference type="EMBL" id="DRLF01000192">
    <property type="protein sequence ID" value="HEC06260.1"/>
    <property type="molecule type" value="Genomic_DNA"/>
</dbReference>
<dbReference type="Proteomes" id="UP000886339">
    <property type="component" value="Unassembled WGS sequence"/>
</dbReference>
<sequence>MPGRTGPVRCGRMKDLLLQKPLSRSRLWLTGLLLVLATVPHLWHLHILISGSFAGLIILRFLFWPTPDRPAPGWLLFILLPAALALVLYLANWTEGRQFGVALLVVMAGMKLLEMKTRRDLYVAVFMGYFILVTLFLFYQTPLVTFYVFLISTGLTGLLIAANLTGNTLPWKSVLKRALVMMVASIPAMILLFVLFPRLDGPLWSLNLGGNSGVTGMSDNIHMGSISNLSQSDEVAFRVRFHGEPPPAAQRYWRGMVLWQTDGRDWVRDESEKQLARFGPASQPYDYEITMEASGQPWLFPLDHVLAAPANLSLNPYGELSSSKDIDARHTFRLSSSLRIRPAPLGKRQLQMGLQLPRAVTGRTRQLAKKLRGQGRSDEQVVQAAFRFFREEPFVYTLQPPLLRSNPVDGFLFNTRKGFCEHYATSFVILMRLAGIPARVIIGYQGGELNPLGGHLVIRQSDAHAWAEVWLANRGWTRVDPTSAVAPKRIEHSITPTRYAEGAPVTFNLNNPPAFVARLARNLKWFRDNLQLNWHYWVVGFNSDRQQSLLQKMGLSRLQGYQLGVAAAISAILAGSLVFLLGMRRRAQRQDPLRQAYSKFRHKLEKGGLEIQPATGPQDLLKMAVTRFPQKSADIQAIMQQYMALRYGRHPREDMISALKKRVRKFRCS</sequence>
<feature type="transmembrane region" description="Helical" evidence="1">
    <location>
        <begin position="178"/>
        <end position="196"/>
    </location>
</feature>
<dbReference type="PANTHER" id="PTHR42736:SF1">
    <property type="entry name" value="PROTEIN-GLUTAMINE GAMMA-GLUTAMYLTRANSFERASE"/>
    <property type="match status" value="1"/>
</dbReference>
<comment type="caution">
    <text evidence="3">The sequence shown here is derived from an EMBL/GenBank/DDBJ whole genome shotgun (WGS) entry which is preliminary data.</text>
</comment>
<evidence type="ECO:0000256" key="1">
    <source>
        <dbReference type="SAM" id="Phobius"/>
    </source>
</evidence>